<name>A0A7X6B1G8_STRMQ</name>
<organism evidence="1 2">
    <name type="scientific">Streptomyces malaysiensis</name>
    <dbReference type="NCBI Taxonomy" id="92644"/>
    <lineage>
        <taxon>Bacteria</taxon>
        <taxon>Bacillati</taxon>
        <taxon>Actinomycetota</taxon>
        <taxon>Actinomycetes</taxon>
        <taxon>Kitasatosporales</taxon>
        <taxon>Streptomycetaceae</taxon>
        <taxon>Streptomyces</taxon>
        <taxon>Streptomyces violaceusniger group</taxon>
    </lineage>
</organism>
<gene>
    <name evidence="1" type="ORF">SMALB_8021</name>
</gene>
<evidence type="ECO:0000313" key="1">
    <source>
        <dbReference type="EMBL" id="NIY69890.1"/>
    </source>
</evidence>
<reference evidence="1 2" key="1">
    <citation type="submission" date="2020-02" db="EMBL/GenBank/DDBJ databases">
        <title>Streptomyces malaysiensis DSM14702 (JHCC583434, PFL_A843) Genome sequencing and assembly.</title>
        <authorList>
            <person name="Samborskyy M."/>
        </authorList>
    </citation>
    <scope>NUCLEOTIDE SEQUENCE [LARGE SCALE GENOMIC DNA]</scope>
    <source>
        <strain evidence="1 2">DSM 14702</strain>
    </source>
</reference>
<dbReference type="EMBL" id="JAALLH010000002">
    <property type="protein sequence ID" value="NIY69890.1"/>
    <property type="molecule type" value="Genomic_DNA"/>
</dbReference>
<comment type="caution">
    <text evidence="1">The sequence shown here is derived from an EMBL/GenBank/DDBJ whole genome shotgun (WGS) entry which is preliminary data.</text>
</comment>
<protein>
    <submittedName>
        <fullName evidence="1">Uncharacterized protein</fullName>
    </submittedName>
</protein>
<dbReference type="AlphaFoldDB" id="A0A7X6B1G8"/>
<dbReference type="Proteomes" id="UP000536624">
    <property type="component" value="Unassembled WGS sequence"/>
</dbReference>
<proteinExistence type="predicted"/>
<sequence>MKTATPSPGGSAAPSALMRATALLTVRGAGRVCVGIVMDARVAGRAGAVPAVRHRFPWTA</sequence>
<evidence type="ECO:0000313" key="2">
    <source>
        <dbReference type="Proteomes" id="UP000536624"/>
    </source>
</evidence>
<accession>A0A7X6B1G8</accession>